<sequence length="275" mass="29794">MEDVKAFIESGILELYVLGDVSPAEKQQVEAMVQQHPAVKAELSEVEKALESYALANAVEPSENQRNKILNSLVTNLADDATFTKKDSAATDNVVVMTATANNFYKYAFAASIALLVGSLVALFNVYNKLQKSNLQLVAMTTQNQRISKTVSYMNDALGVFRDTTFKVLKLKGTKNLPAGGMTVAWSPVKKKVMIDMTALNMPENDQAHQYQLWAIVAGKPVDLGVFDKSSADSSDMKQMKSVAAPTVFAVTLEPRGGSVNPTMDKMMVAGSVSL</sequence>
<dbReference type="EMBL" id="VLPK01000001">
    <property type="protein sequence ID" value="TSJ43812.1"/>
    <property type="molecule type" value="Genomic_DNA"/>
</dbReference>
<dbReference type="AlphaFoldDB" id="A0A556MVC6"/>
<dbReference type="InterPro" id="IPR018764">
    <property type="entry name" value="RskA_C"/>
</dbReference>
<dbReference type="InterPro" id="IPR051474">
    <property type="entry name" value="Anti-sigma-K/W_factor"/>
</dbReference>
<dbReference type="RefSeq" id="WP_144247377.1">
    <property type="nucleotide sequence ID" value="NZ_VLPK01000001.1"/>
</dbReference>
<dbReference type="GO" id="GO:0006417">
    <property type="term" value="P:regulation of translation"/>
    <property type="evidence" value="ECO:0007669"/>
    <property type="project" value="TreeGrafter"/>
</dbReference>
<feature type="transmembrane region" description="Helical" evidence="9">
    <location>
        <begin position="107"/>
        <end position="127"/>
    </location>
</feature>
<dbReference type="Proteomes" id="UP000318733">
    <property type="component" value="Unassembled WGS sequence"/>
</dbReference>
<reference evidence="11 12" key="1">
    <citation type="submission" date="2019-07" db="EMBL/GenBank/DDBJ databases">
        <authorList>
            <person name="Huq M.A."/>
        </authorList>
    </citation>
    <scope>NUCLEOTIDE SEQUENCE [LARGE SCALE GENOMIC DNA]</scope>
    <source>
        <strain evidence="11 12">MAH-19</strain>
    </source>
</reference>
<name>A0A556MVC6_9SPHI</name>
<evidence type="ECO:0000256" key="7">
    <source>
        <dbReference type="ARBA" id="ARBA00029829"/>
    </source>
</evidence>
<dbReference type="PANTHER" id="PTHR37461:SF1">
    <property type="entry name" value="ANTI-SIGMA-K FACTOR RSKA"/>
    <property type="match status" value="1"/>
</dbReference>
<evidence type="ECO:0000256" key="5">
    <source>
        <dbReference type="ARBA" id="ARBA00022989"/>
    </source>
</evidence>
<evidence type="ECO:0000256" key="8">
    <source>
        <dbReference type="ARBA" id="ARBA00030803"/>
    </source>
</evidence>
<keyword evidence="4 9" id="KW-0812">Transmembrane</keyword>
<keyword evidence="5 9" id="KW-1133">Transmembrane helix</keyword>
<protein>
    <recommendedName>
        <fullName evidence="8">Regulator of SigK</fullName>
    </recommendedName>
    <alternativeName>
        <fullName evidence="7">Sigma-K anti-sigma factor RskA</fullName>
    </alternativeName>
</protein>
<dbReference type="Pfam" id="PF10099">
    <property type="entry name" value="RskA_C"/>
    <property type="match status" value="1"/>
</dbReference>
<organism evidence="11 12">
    <name type="scientific">Mucilaginibacter corticis</name>
    <dbReference type="NCBI Taxonomy" id="2597670"/>
    <lineage>
        <taxon>Bacteria</taxon>
        <taxon>Pseudomonadati</taxon>
        <taxon>Bacteroidota</taxon>
        <taxon>Sphingobacteriia</taxon>
        <taxon>Sphingobacteriales</taxon>
        <taxon>Sphingobacteriaceae</taxon>
        <taxon>Mucilaginibacter</taxon>
    </lineage>
</organism>
<feature type="domain" description="Anti-sigma K factor RskA C-terminal" evidence="10">
    <location>
        <begin position="109"/>
        <end position="263"/>
    </location>
</feature>
<dbReference type="PANTHER" id="PTHR37461">
    <property type="entry name" value="ANTI-SIGMA-K FACTOR RSKA"/>
    <property type="match status" value="1"/>
</dbReference>
<dbReference type="Gene3D" id="1.10.10.1320">
    <property type="entry name" value="Anti-sigma factor, zinc-finger domain"/>
    <property type="match status" value="1"/>
</dbReference>
<dbReference type="GO" id="GO:0005886">
    <property type="term" value="C:plasma membrane"/>
    <property type="evidence" value="ECO:0007669"/>
    <property type="project" value="UniProtKB-SubCell"/>
</dbReference>
<evidence type="ECO:0000256" key="9">
    <source>
        <dbReference type="SAM" id="Phobius"/>
    </source>
</evidence>
<evidence type="ECO:0000256" key="3">
    <source>
        <dbReference type="ARBA" id="ARBA00022475"/>
    </source>
</evidence>
<keyword evidence="12" id="KW-1185">Reference proteome</keyword>
<dbReference type="OrthoDB" id="1420916at2"/>
<evidence type="ECO:0000313" key="11">
    <source>
        <dbReference type="EMBL" id="TSJ43812.1"/>
    </source>
</evidence>
<evidence type="ECO:0000259" key="10">
    <source>
        <dbReference type="Pfam" id="PF10099"/>
    </source>
</evidence>
<evidence type="ECO:0000256" key="6">
    <source>
        <dbReference type="ARBA" id="ARBA00023136"/>
    </source>
</evidence>
<keyword evidence="6 9" id="KW-0472">Membrane</keyword>
<evidence type="ECO:0000313" key="12">
    <source>
        <dbReference type="Proteomes" id="UP000318733"/>
    </source>
</evidence>
<dbReference type="InterPro" id="IPR041916">
    <property type="entry name" value="Anti_sigma_zinc_sf"/>
</dbReference>
<accession>A0A556MVC6</accession>
<evidence type="ECO:0000256" key="2">
    <source>
        <dbReference type="ARBA" id="ARBA00004236"/>
    </source>
</evidence>
<keyword evidence="3" id="KW-1003">Cell membrane</keyword>
<comment type="subcellular location">
    <subcellularLocation>
        <location evidence="2">Cell membrane</location>
    </subcellularLocation>
    <subcellularLocation>
        <location evidence="1">Membrane</location>
        <topology evidence="1">Single-pass membrane protein</topology>
    </subcellularLocation>
</comment>
<evidence type="ECO:0000256" key="1">
    <source>
        <dbReference type="ARBA" id="ARBA00004167"/>
    </source>
</evidence>
<dbReference type="GO" id="GO:0016989">
    <property type="term" value="F:sigma factor antagonist activity"/>
    <property type="evidence" value="ECO:0007669"/>
    <property type="project" value="TreeGrafter"/>
</dbReference>
<evidence type="ECO:0000256" key="4">
    <source>
        <dbReference type="ARBA" id="ARBA00022692"/>
    </source>
</evidence>
<gene>
    <name evidence="11" type="ORF">FO440_06385</name>
</gene>
<proteinExistence type="predicted"/>
<comment type="caution">
    <text evidence="11">The sequence shown here is derived from an EMBL/GenBank/DDBJ whole genome shotgun (WGS) entry which is preliminary data.</text>
</comment>